<evidence type="ECO:0000256" key="4">
    <source>
        <dbReference type="ARBA" id="ARBA00022729"/>
    </source>
</evidence>
<keyword evidence="3" id="KW-0964">Secreted</keyword>
<dbReference type="Proteomes" id="UP001396334">
    <property type="component" value="Unassembled WGS sequence"/>
</dbReference>
<evidence type="ECO:0000256" key="5">
    <source>
        <dbReference type="ARBA" id="ARBA00022801"/>
    </source>
</evidence>
<evidence type="ECO:0000256" key="2">
    <source>
        <dbReference type="ARBA" id="ARBA00008668"/>
    </source>
</evidence>
<evidence type="ECO:0000256" key="3">
    <source>
        <dbReference type="ARBA" id="ARBA00022525"/>
    </source>
</evidence>
<comment type="similarity">
    <text evidence="2">Belongs to the 'GDSL' lipolytic enzyme family.</text>
</comment>
<sequence>MDLVTSQALEDIRCMGFQTVVGETLNKGKSYWEACVDKQNNAQMDLGVSTAYPEMLVTLEESSGFFPELATKRRKGKRHDSSSLNILTASRVSNINFNEHQCYCYVFFNSSRKVKGMLILLMELVAIPVLLALLSLPNQANAFPQVPCYFVFGDSLSDNGNNNNLPTLAKINYPPYGIDFPQGPTGRFCNGRNMHDFIAQLLEFKDNIPAFATSRGRNIFNGVNYAPGSAGIRNETRSNLGVCIPLNRQIKNHKTIISKITRLMGNYTATNLLLKQCIYSFQIGSNDYINNYFKPEFYDTNRRFTPSKYATLLVQQLSLQLKTLYNYGARKFVVYGIGEIGCTPYAISMYRTNRSGCVSKLNKGATLFNNRLKPLIHQLNNNLNDAKFTYLYPSGGPDLATLGHLVRDTPCCTIGDGGGELCLPHSKSCKNSSKYVFWDGVHPTETLNKIVAKNAYTSKSPLNASPLNIQQLAIW</sequence>
<evidence type="ECO:0000313" key="9">
    <source>
        <dbReference type="Proteomes" id="UP001396334"/>
    </source>
</evidence>
<keyword evidence="4" id="KW-0732">Signal</keyword>
<dbReference type="PANTHER" id="PTHR45650">
    <property type="entry name" value="GDSL-LIKE LIPASE/ACYLHYDROLASE-RELATED"/>
    <property type="match status" value="1"/>
</dbReference>
<accession>A0ABR2QNU1</accession>
<dbReference type="InterPro" id="IPR035669">
    <property type="entry name" value="SGNH_plant_lipase-like"/>
</dbReference>
<comment type="subcellular location">
    <subcellularLocation>
        <location evidence="1">Secreted</location>
    </subcellularLocation>
</comment>
<organism evidence="8 9">
    <name type="scientific">Hibiscus sabdariffa</name>
    <name type="common">roselle</name>
    <dbReference type="NCBI Taxonomy" id="183260"/>
    <lineage>
        <taxon>Eukaryota</taxon>
        <taxon>Viridiplantae</taxon>
        <taxon>Streptophyta</taxon>
        <taxon>Embryophyta</taxon>
        <taxon>Tracheophyta</taxon>
        <taxon>Spermatophyta</taxon>
        <taxon>Magnoliopsida</taxon>
        <taxon>eudicotyledons</taxon>
        <taxon>Gunneridae</taxon>
        <taxon>Pentapetalae</taxon>
        <taxon>rosids</taxon>
        <taxon>malvids</taxon>
        <taxon>Malvales</taxon>
        <taxon>Malvaceae</taxon>
        <taxon>Malvoideae</taxon>
        <taxon>Hibiscus</taxon>
    </lineage>
</organism>
<evidence type="ECO:0000256" key="1">
    <source>
        <dbReference type="ARBA" id="ARBA00004613"/>
    </source>
</evidence>
<dbReference type="InterPro" id="IPR051238">
    <property type="entry name" value="GDSL_esterase/lipase"/>
</dbReference>
<keyword evidence="7" id="KW-0443">Lipid metabolism</keyword>
<evidence type="ECO:0008006" key="10">
    <source>
        <dbReference type="Google" id="ProtNLM"/>
    </source>
</evidence>
<comment type="caution">
    <text evidence="8">The sequence shown here is derived from an EMBL/GenBank/DDBJ whole genome shotgun (WGS) entry which is preliminary data.</text>
</comment>
<name>A0ABR2QNU1_9ROSI</name>
<dbReference type="PANTHER" id="PTHR45650:SF9">
    <property type="entry name" value="SGNH HYDROLASE-TYPE ESTERASE DOMAIN-CONTAINING PROTEIN"/>
    <property type="match status" value="1"/>
</dbReference>
<dbReference type="InterPro" id="IPR001087">
    <property type="entry name" value="GDSL"/>
</dbReference>
<evidence type="ECO:0000256" key="6">
    <source>
        <dbReference type="ARBA" id="ARBA00022963"/>
    </source>
</evidence>
<evidence type="ECO:0000256" key="7">
    <source>
        <dbReference type="ARBA" id="ARBA00023098"/>
    </source>
</evidence>
<evidence type="ECO:0000313" key="8">
    <source>
        <dbReference type="EMBL" id="KAK9002325.1"/>
    </source>
</evidence>
<keyword evidence="9" id="KW-1185">Reference proteome</keyword>
<protein>
    <recommendedName>
        <fullName evidence="10">GDSL esterase/lipase</fullName>
    </recommendedName>
</protein>
<dbReference type="Pfam" id="PF00657">
    <property type="entry name" value="Lipase_GDSL"/>
    <property type="match status" value="1"/>
</dbReference>
<keyword evidence="6" id="KW-0442">Lipid degradation</keyword>
<proteinExistence type="inferred from homology"/>
<dbReference type="CDD" id="cd01837">
    <property type="entry name" value="SGNH_plant_lipase_like"/>
    <property type="match status" value="1"/>
</dbReference>
<dbReference type="EMBL" id="JBBPBN010000035">
    <property type="protein sequence ID" value="KAK9002325.1"/>
    <property type="molecule type" value="Genomic_DNA"/>
</dbReference>
<keyword evidence="5" id="KW-0378">Hydrolase</keyword>
<gene>
    <name evidence="8" type="ORF">V6N11_025009</name>
</gene>
<reference evidence="8 9" key="1">
    <citation type="journal article" date="2024" name="G3 (Bethesda)">
        <title>Genome assembly of Hibiscus sabdariffa L. provides insights into metabolisms of medicinal natural products.</title>
        <authorList>
            <person name="Kim T."/>
        </authorList>
    </citation>
    <scope>NUCLEOTIDE SEQUENCE [LARGE SCALE GENOMIC DNA]</scope>
    <source>
        <strain evidence="8">TK-2024</strain>
        <tissue evidence="8">Old leaves</tissue>
    </source>
</reference>
<dbReference type="InterPro" id="IPR036514">
    <property type="entry name" value="SGNH_hydro_sf"/>
</dbReference>
<dbReference type="Gene3D" id="3.40.50.1110">
    <property type="entry name" value="SGNH hydrolase"/>
    <property type="match status" value="1"/>
</dbReference>